<evidence type="ECO:0000256" key="4">
    <source>
        <dbReference type="ARBA" id="ARBA00022989"/>
    </source>
</evidence>
<dbReference type="EMBL" id="CM035439">
    <property type="protein sequence ID" value="KAH7284631.1"/>
    <property type="molecule type" value="Genomic_DNA"/>
</dbReference>
<comment type="caution">
    <text evidence="8">The sequence shown here is derived from an EMBL/GenBank/DDBJ whole genome shotgun (WGS) entry which is preliminary data.</text>
</comment>
<reference evidence="8" key="1">
    <citation type="submission" date="2021-08" db="EMBL/GenBank/DDBJ databases">
        <title>WGS assembly of Ceratopteris richardii.</title>
        <authorList>
            <person name="Marchant D.B."/>
            <person name="Chen G."/>
            <person name="Jenkins J."/>
            <person name="Shu S."/>
            <person name="Leebens-Mack J."/>
            <person name="Grimwood J."/>
            <person name="Schmutz J."/>
            <person name="Soltis P."/>
            <person name="Soltis D."/>
            <person name="Chen Z.-H."/>
        </authorList>
    </citation>
    <scope>NUCLEOTIDE SEQUENCE</scope>
    <source>
        <strain evidence="8">Whitten #5841</strain>
        <tissue evidence="8">Leaf</tissue>
    </source>
</reference>
<proteinExistence type="inferred from homology"/>
<keyword evidence="9" id="KW-1185">Reference proteome</keyword>
<evidence type="ECO:0000256" key="3">
    <source>
        <dbReference type="ARBA" id="ARBA00022692"/>
    </source>
</evidence>
<feature type="transmembrane region" description="Helical" evidence="6">
    <location>
        <begin position="120"/>
        <end position="138"/>
    </location>
</feature>
<feature type="domain" description="Fatty acid hydroxylase" evidence="7">
    <location>
        <begin position="133"/>
        <end position="267"/>
    </location>
</feature>
<evidence type="ECO:0000256" key="6">
    <source>
        <dbReference type="SAM" id="Phobius"/>
    </source>
</evidence>
<dbReference type="GO" id="GO:0005506">
    <property type="term" value="F:iron ion binding"/>
    <property type="evidence" value="ECO:0007669"/>
    <property type="project" value="InterPro"/>
</dbReference>
<evidence type="ECO:0000256" key="2">
    <source>
        <dbReference type="ARBA" id="ARBA00009324"/>
    </source>
</evidence>
<keyword evidence="3 6" id="KW-0812">Transmembrane</keyword>
<dbReference type="AlphaFoldDB" id="A0A8T2QMU3"/>
<dbReference type="GO" id="GO:0008610">
    <property type="term" value="P:lipid biosynthetic process"/>
    <property type="evidence" value="ECO:0007669"/>
    <property type="project" value="InterPro"/>
</dbReference>
<protein>
    <recommendedName>
        <fullName evidence="7">Fatty acid hydroxylase domain-containing protein</fullName>
    </recommendedName>
</protein>
<dbReference type="InterPro" id="IPR006694">
    <property type="entry name" value="Fatty_acid_hydroxylase"/>
</dbReference>
<evidence type="ECO:0000313" key="8">
    <source>
        <dbReference type="EMBL" id="KAH7284631.1"/>
    </source>
</evidence>
<evidence type="ECO:0000256" key="5">
    <source>
        <dbReference type="ARBA" id="ARBA00023136"/>
    </source>
</evidence>
<comment type="subcellular location">
    <subcellularLocation>
        <location evidence="1">Membrane</location>
    </subcellularLocation>
</comment>
<sequence length="293" mass="34390">MLPFSTFEEAETAVGRNLTTADALWFRYTAAIPDSWLFYLNTIFLFIIFNTATLPSLLLNVLGQTTFPYLRRFKLQPSFTPLPVAFQIYKSVIETFIFLLMPLQLSSYPLVKYIGIRTSLPLPSLWEVLAQITIYFMIEDYLHYWMHRWLHTEWAYNNIHYKHHESITVTSLSAPYAHWLEVLLLGLPSFAGPAFVPGHIVTIWLWFALRQLETIETHCGFDFPWWPTKLIPFYGGSEYHDYHHFVGGKSQNNFASVFTYCDYIYGTNKGYRFKKRYEGNSFNLTLQHASRIL</sequence>
<keyword evidence="5 6" id="KW-0472">Membrane</keyword>
<dbReference type="OMA" id="QLYRWIH"/>
<dbReference type="GO" id="GO:0016491">
    <property type="term" value="F:oxidoreductase activity"/>
    <property type="evidence" value="ECO:0007669"/>
    <property type="project" value="InterPro"/>
</dbReference>
<evidence type="ECO:0000256" key="1">
    <source>
        <dbReference type="ARBA" id="ARBA00004370"/>
    </source>
</evidence>
<dbReference type="Proteomes" id="UP000825935">
    <property type="component" value="Chromosome 34"/>
</dbReference>
<dbReference type="PANTHER" id="PTHR11863">
    <property type="entry name" value="STEROL DESATURASE"/>
    <property type="match status" value="1"/>
</dbReference>
<accession>A0A8T2QMU3</accession>
<organism evidence="8 9">
    <name type="scientific">Ceratopteris richardii</name>
    <name type="common">Triangle waterfern</name>
    <dbReference type="NCBI Taxonomy" id="49495"/>
    <lineage>
        <taxon>Eukaryota</taxon>
        <taxon>Viridiplantae</taxon>
        <taxon>Streptophyta</taxon>
        <taxon>Embryophyta</taxon>
        <taxon>Tracheophyta</taxon>
        <taxon>Polypodiopsida</taxon>
        <taxon>Polypodiidae</taxon>
        <taxon>Polypodiales</taxon>
        <taxon>Pteridineae</taxon>
        <taxon>Pteridaceae</taxon>
        <taxon>Parkerioideae</taxon>
        <taxon>Ceratopteris</taxon>
    </lineage>
</organism>
<feature type="transmembrane region" description="Helical" evidence="6">
    <location>
        <begin position="36"/>
        <end position="62"/>
    </location>
</feature>
<evidence type="ECO:0000313" key="9">
    <source>
        <dbReference type="Proteomes" id="UP000825935"/>
    </source>
</evidence>
<evidence type="ECO:0000259" key="7">
    <source>
        <dbReference type="Pfam" id="PF04116"/>
    </source>
</evidence>
<dbReference type="InterPro" id="IPR050307">
    <property type="entry name" value="Sterol_Desaturase_Related"/>
</dbReference>
<dbReference type="OrthoDB" id="1658724at2759"/>
<feature type="transmembrane region" description="Helical" evidence="6">
    <location>
        <begin position="82"/>
        <end position="100"/>
    </location>
</feature>
<gene>
    <name evidence="8" type="ORF">KP509_34G063400</name>
</gene>
<name>A0A8T2QMU3_CERRI</name>
<dbReference type="Pfam" id="PF04116">
    <property type="entry name" value="FA_hydroxylase"/>
    <property type="match status" value="1"/>
</dbReference>
<comment type="similarity">
    <text evidence="2">Belongs to the sterol desaturase family.</text>
</comment>
<dbReference type="GO" id="GO:0016020">
    <property type="term" value="C:membrane"/>
    <property type="evidence" value="ECO:0007669"/>
    <property type="project" value="UniProtKB-SubCell"/>
</dbReference>
<keyword evidence="4 6" id="KW-1133">Transmembrane helix</keyword>